<dbReference type="GO" id="GO:0005794">
    <property type="term" value="C:Golgi apparatus"/>
    <property type="evidence" value="ECO:0007669"/>
    <property type="project" value="UniProtKB-SubCell"/>
</dbReference>
<evidence type="ECO:0000256" key="8">
    <source>
        <dbReference type="ARBA" id="ARBA00023034"/>
    </source>
</evidence>
<dbReference type="CDD" id="cd04150">
    <property type="entry name" value="Arf1_5_like"/>
    <property type="match status" value="1"/>
</dbReference>
<evidence type="ECO:0008006" key="17">
    <source>
        <dbReference type="Google" id="ProtNLM"/>
    </source>
</evidence>
<keyword evidence="12" id="KW-0460">Magnesium</keyword>
<dbReference type="SUPFAM" id="SSF52540">
    <property type="entry name" value="P-loop containing nucleoside triphosphate hydrolases"/>
    <property type="match status" value="1"/>
</dbReference>
<keyword evidence="5 11" id="KW-0547">Nucleotide-binding</keyword>
<dbReference type="SMART" id="SM00175">
    <property type="entry name" value="RAB"/>
    <property type="match status" value="1"/>
</dbReference>
<keyword evidence="10" id="KW-0449">Lipoprotein</keyword>
<evidence type="ECO:0000256" key="7">
    <source>
        <dbReference type="ARBA" id="ARBA00022927"/>
    </source>
</evidence>
<reference evidence="15" key="1">
    <citation type="submission" date="2021-02" db="EMBL/GenBank/DDBJ databases">
        <authorList>
            <person name="Nowell W R."/>
        </authorList>
    </citation>
    <scope>NUCLEOTIDE SEQUENCE</scope>
</reference>
<accession>A0A819E8R4</accession>
<keyword evidence="6" id="KW-0931">ER-Golgi transport</keyword>
<feature type="binding site" evidence="11">
    <location>
        <position position="70"/>
    </location>
    <ligand>
        <name>GTP</name>
        <dbReference type="ChEBI" id="CHEBI:37565"/>
    </ligand>
</feature>
<dbReference type="SMART" id="SM00178">
    <property type="entry name" value="SAR"/>
    <property type="match status" value="1"/>
</dbReference>
<dbReference type="AlphaFoldDB" id="A0A819E8R4"/>
<dbReference type="Gene3D" id="3.40.50.300">
    <property type="entry name" value="P-loop containing nucleotide triphosphate hydrolases"/>
    <property type="match status" value="1"/>
</dbReference>
<keyword evidence="3" id="KW-0813">Transport</keyword>
<sequence>MGNVFANLFKNLFGKKEMRILMVGLDAAGKTTILYKLKLGEIVTTIPTIGFNVETVEYKNISFTVWDVGGQDKIRPLWRHYFQNTQGLIFVVDSNDRERVGEARDELQRMLAEDELREAVLLIFANKQDLPNAMNAAEITDKLGLHSLRNRNWYIQATCATSGDGLYEGLDWLSNQLKNAKYYLNMNIIFFLSTVILMFTFPVNTQNERDSFGRKDPDSSFHGAFLHWGGVMFILAGFFLVVAIFGLIGYLLGFRTPPQHRHHSSTDSTAPFFVIQNFTKVI</sequence>
<gene>
    <name evidence="15" type="ORF">OKA104_LOCUS21244</name>
</gene>
<evidence type="ECO:0000256" key="11">
    <source>
        <dbReference type="PIRSR" id="PIRSR606689-1"/>
    </source>
</evidence>
<feature type="transmembrane region" description="Helical" evidence="14">
    <location>
        <begin position="182"/>
        <end position="205"/>
    </location>
</feature>
<dbReference type="NCBIfam" id="TIGR00231">
    <property type="entry name" value="small_GTP"/>
    <property type="match status" value="1"/>
</dbReference>
<keyword evidence="12" id="KW-0479">Metal-binding</keyword>
<keyword evidence="9 11" id="KW-0342">GTP-binding</keyword>
<dbReference type="GO" id="GO:0015031">
    <property type="term" value="P:protein transport"/>
    <property type="evidence" value="ECO:0007669"/>
    <property type="project" value="UniProtKB-KW"/>
</dbReference>
<dbReference type="GO" id="GO:0016192">
    <property type="term" value="P:vesicle-mediated transport"/>
    <property type="evidence" value="ECO:0007669"/>
    <property type="project" value="UniProtKB-KW"/>
</dbReference>
<dbReference type="PANTHER" id="PTHR11711">
    <property type="entry name" value="ADP RIBOSYLATION FACTOR-RELATED"/>
    <property type="match status" value="1"/>
</dbReference>
<proteinExistence type="inferred from homology"/>
<dbReference type="InterPro" id="IPR024156">
    <property type="entry name" value="Small_GTPase_ARF"/>
</dbReference>
<evidence type="ECO:0000256" key="6">
    <source>
        <dbReference type="ARBA" id="ARBA00022892"/>
    </source>
</evidence>
<comment type="subcellular location">
    <subcellularLocation>
        <location evidence="1">Golgi apparatus</location>
    </subcellularLocation>
</comment>
<dbReference type="Pfam" id="PF00025">
    <property type="entry name" value="Arf"/>
    <property type="match status" value="1"/>
</dbReference>
<protein>
    <recommendedName>
        <fullName evidence="17">ADP-ribosylation factor 1</fullName>
    </recommendedName>
</protein>
<evidence type="ECO:0000256" key="2">
    <source>
        <dbReference type="ARBA" id="ARBA00010290"/>
    </source>
</evidence>
<dbReference type="EMBL" id="CAJOAY010001467">
    <property type="protein sequence ID" value="CAF3846693.1"/>
    <property type="molecule type" value="Genomic_DNA"/>
</dbReference>
<comment type="similarity">
    <text evidence="2 13">Belongs to the small GTPase superfamily. Arf family.</text>
</comment>
<feature type="binding site" evidence="12">
    <location>
        <position position="48"/>
    </location>
    <ligand>
        <name>Mg(2+)</name>
        <dbReference type="ChEBI" id="CHEBI:18420"/>
    </ligand>
</feature>
<keyword evidence="14" id="KW-0472">Membrane</keyword>
<dbReference type="Proteomes" id="UP000663881">
    <property type="component" value="Unassembled WGS sequence"/>
</dbReference>
<keyword evidence="8" id="KW-0333">Golgi apparatus</keyword>
<dbReference type="FunFam" id="3.40.50.300:FF:003500">
    <property type="entry name" value="ADP-ribosylation factor 1"/>
    <property type="match status" value="1"/>
</dbReference>
<comment type="caution">
    <text evidence="15">The sequence shown here is derived from an EMBL/GenBank/DDBJ whole genome shotgun (WGS) entry which is preliminary data.</text>
</comment>
<evidence type="ECO:0000313" key="16">
    <source>
        <dbReference type="Proteomes" id="UP000663881"/>
    </source>
</evidence>
<organism evidence="15 16">
    <name type="scientific">Adineta steineri</name>
    <dbReference type="NCBI Taxonomy" id="433720"/>
    <lineage>
        <taxon>Eukaryota</taxon>
        <taxon>Metazoa</taxon>
        <taxon>Spiralia</taxon>
        <taxon>Gnathifera</taxon>
        <taxon>Rotifera</taxon>
        <taxon>Eurotatoria</taxon>
        <taxon>Bdelloidea</taxon>
        <taxon>Adinetida</taxon>
        <taxon>Adinetidae</taxon>
        <taxon>Adineta</taxon>
    </lineage>
</organism>
<evidence type="ECO:0000256" key="9">
    <source>
        <dbReference type="ARBA" id="ARBA00023134"/>
    </source>
</evidence>
<keyword evidence="4" id="KW-0519">Myristate</keyword>
<dbReference type="PRINTS" id="PR00328">
    <property type="entry name" value="SAR1GTPBP"/>
</dbReference>
<feature type="binding site" evidence="11">
    <location>
        <begin position="126"/>
        <end position="129"/>
    </location>
    <ligand>
        <name>GTP</name>
        <dbReference type="ChEBI" id="CHEBI:37565"/>
    </ligand>
</feature>
<dbReference type="InterPro" id="IPR006689">
    <property type="entry name" value="Small_GTPase_ARF/SAR"/>
</dbReference>
<evidence type="ECO:0000256" key="5">
    <source>
        <dbReference type="ARBA" id="ARBA00022741"/>
    </source>
</evidence>
<evidence type="ECO:0000256" key="4">
    <source>
        <dbReference type="ARBA" id="ARBA00022707"/>
    </source>
</evidence>
<name>A0A819E8R4_9BILA</name>
<dbReference type="InterPro" id="IPR027417">
    <property type="entry name" value="P-loop_NTPase"/>
</dbReference>
<dbReference type="SMART" id="SM00177">
    <property type="entry name" value="ARF"/>
    <property type="match status" value="1"/>
</dbReference>
<dbReference type="InterPro" id="IPR005225">
    <property type="entry name" value="Small_GTP-bd"/>
</dbReference>
<evidence type="ECO:0000256" key="13">
    <source>
        <dbReference type="RuleBase" id="RU003925"/>
    </source>
</evidence>
<dbReference type="PROSITE" id="PS51417">
    <property type="entry name" value="ARF"/>
    <property type="match status" value="1"/>
</dbReference>
<evidence type="ECO:0000256" key="3">
    <source>
        <dbReference type="ARBA" id="ARBA00022448"/>
    </source>
</evidence>
<evidence type="ECO:0000256" key="10">
    <source>
        <dbReference type="ARBA" id="ARBA00023288"/>
    </source>
</evidence>
<evidence type="ECO:0000256" key="14">
    <source>
        <dbReference type="SAM" id="Phobius"/>
    </source>
</evidence>
<dbReference type="GO" id="GO:0003924">
    <property type="term" value="F:GTPase activity"/>
    <property type="evidence" value="ECO:0007669"/>
    <property type="project" value="InterPro"/>
</dbReference>
<evidence type="ECO:0000256" key="1">
    <source>
        <dbReference type="ARBA" id="ARBA00004555"/>
    </source>
</evidence>
<evidence type="ECO:0000256" key="12">
    <source>
        <dbReference type="PIRSR" id="PIRSR606689-2"/>
    </source>
</evidence>
<dbReference type="GO" id="GO:0005525">
    <property type="term" value="F:GTP binding"/>
    <property type="evidence" value="ECO:0007669"/>
    <property type="project" value="UniProtKB-KW"/>
</dbReference>
<feature type="binding site" evidence="12">
    <location>
        <position position="31"/>
    </location>
    <ligand>
        <name>Mg(2+)</name>
        <dbReference type="ChEBI" id="CHEBI:18420"/>
    </ligand>
</feature>
<keyword evidence="14" id="KW-0812">Transmembrane</keyword>
<feature type="binding site" evidence="11">
    <location>
        <begin position="24"/>
        <end position="31"/>
    </location>
    <ligand>
        <name>GTP</name>
        <dbReference type="ChEBI" id="CHEBI:37565"/>
    </ligand>
</feature>
<feature type="transmembrane region" description="Helical" evidence="14">
    <location>
        <begin position="225"/>
        <end position="252"/>
    </location>
</feature>
<keyword evidence="7" id="KW-0653">Protein transport</keyword>
<keyword evidence="14" id="KW-1133">Transmembrane helix</keyword>
<evidence type="ECO:0000313" key="15">
    <source>
        <dbReference type="EMBL" id="CAF3846693.1"/>
    </source>
</evidence>
<dbReference type="GO" id="GO:0046872">
    <property type="term" value="F:metal ion binding"/>
    <property type="evidence" value="ECO:0007669"/>
    <property type="project" value="UniProtKB-KW"/>
</dbReference>
<dbReference type="InterPro" id="IPR045872">
    <property type="entry name" value="Arf1-5-like"/>
</dbReference>